<evidence type="ECO:0000256" key="9">
    <source>
        <dbReference type="HAMAP-Rule" id="MF_00144"/>
    </source>
</evidence>
<feature type="active site" description="Cysteine persulfide intermediate" evidence="9">
    <location>
        <position position="192"/>
    </location>
</feature>
<feature type="binding site" evidence="9">
    <location>
        <position position="120"/>
    </location>
    <ligand>
        <name>ATP</name>
        <dbReference type="ChEBI" id="CHEBI:30616"/>
    </ligand>
</feature>
<dbReference type="InterPro" id="IPR046885">
    <property type="entry name" value="MnmA-like_C"/>
</dbReference>
<evidence type="ECO:0000256" key="7">
    <source>
        <dbReference type="ARBA" id="ARBA00023157"/>
    </source>
</evidence>
<dbReference type="InterPro" id="IPR004506">
    <property type="entry name" value="MnmA-like"/>
</dbReference>
<comment type="caution">
    <text evidence="12">The sequence shown here is derived from an EMBL/GenBank/DDBJ whole genome shotgun (WGS) entry which is preliminary data.</text>
</comment>
<keyword evidence="5 9" id="KW-0067">ATP-binding</keyword>
<dbReference type="SUPFAM" id="SSF52402">
    <property type="entry name" value="Adenine nucleotide alpha hydrolases-like"/>
    <property type="match status" value="1"/>
</dbReference>
<keyword evidence="9" id="KW-0963">Cytoplasm</keyword>
<feature type="region of interest" description="Interaction with tRNA" evidence="9">
    <location>
        <begin position="295"/>
        <end position="296"/>
    </location>
</feature>
<dbReference type="AlphaFoldDB" id="A0A1F6C1F2"/>
<comment type="subcellular location">
    <subcellularLocation>
        <location evidence="9">Cytoplasm</location>
    </subcellularLocation>
</comment>
<evidence type="ECO:0000259" key="10">
    <source>
        <dbReference type="Pfam" id="PF20258"/>
    </source>
</evidence>
<dbReference type="GO" id="GO:0005737">
    <property type="term" value="C:cytoplasm"/>
    <property type="evidence" value="ECO:0007669"/>
    <property type="project" value="UniProtKB-SubCell"/>
</dbReference>
<gene>
    <name evidence="9" type="primary">mnmA</name>
    <name evidence="12" type="ORF">A2841_02985</name>
</gene>
<keyword evidence="7" id="KW-1015">Disulfide bond</keyword>
<evidence type="ECO:0000256" key="1">
    <source>
        <dbReference type="ARBA" id="ARBA00022555"/>
    </source>
</evidence>
<feature type="site" description="Interaction with tRNA" evidence="9">
    <location>
        <position position="121"/>
    </location>
</feature>
<dbReference type="GO" id="GO:0103016">
    <property type="term" value="F:tRNA-uridine 2-sulfurtransferase activity"/>
    <property type="evidence" value="ECO:0007669"/>
    <property type="project" value="UniProtKB-EC"/>
</dbReference>
<keyword evidence="6 9" id="KW-0694">RNA-binding</keyword>
<feature type="region of interest" description="Interaction with target base in tRNA" evidence="9">
    <location>
        <begin position="91"/>
        <end position="93"/>
    </location>
</feature>
<evidence type="ECO:0000256" key="4">
    <source>
        <dbReference type="ARBA" id="ARBA00022741"/>
    </source>
</evidence>
<evidence type="ECO:0000256" key="3">
    <source>
        <dbReference type="ARBA" id="ARBA00022694"/>
    </source>
</evidence>
<keyword evidence="4 9" id="KW-0547">Nucleotide-binding</keyword>
<feature type="site" description="Interaction with tRNA" evidence="9">
    <location>
        <position position="322"/>
    </location>
</feature>
<evidence type="ECO:0000256" key="5">
    <source>
        <dbReference type="ARBA" id="ARBA00022840"/>
    </source>
</evidence>
<sequence>MQTVFVGLSGGVDSAVSAYLLKKEGYRVMGVFIKGWEPDFLPCTGAEDRLSAMRVAAHLEIPFVTYDFEEEYKKNVVDYFVSEYKAGRTPNPDVMCNRVIKFGAFWKRAQTEGADMIATGHYAQIKHRTQNIELGTSRDSEKDQTYFLWTLTHNDLAHTLFPVGGFNKSDVRALAREARLPNAERKDSQGLCFLGHVDMRAFLKRYLPTTVGPIYDSGGTKIGEHEGMWFYTIGEHIPLGGLEKRHYIVGKDAQNNSLVVSEKPLGEKPGKEFAIQGVNWISKEAPRGMVYGRYRYRQQLLSVSVLGTKAIFNEPQLMASGQSLVFYDEKGEICLGGAIIG</sequence>
<dbReference type="PANTHER" id="PTHR11933">
    <property type="entry name" value="TRNA 5-METHYLAMINOMETHYL-2-THIOURIDYLATE -METHYLTRANSFERASE"/>
    <property type="match status" value="1"/>
</dbReference>
<feature type="binding site" evidence="9">
    <location>
        <begin position="7"/>
        <end position="14"/>
    </location>
    <ligand>
        <name>ATP</name>
        <dbReference type="ChEBI" id="CHEBI:30616"/>
    </ligand>
</feature>
<dbReference type="CDD" id="cd01998">
    <property type="entry name" value="MnmA_TRMU-like"/>
    <property type="match status" value="1"/>
</dbReference>
<dbReference type="InterPro" id="IPR014729">
    <property type="entry name" value="Rossmann-like_a/b/a_fold"/>
</dbReference>
<keyword evidence="2 9" id="KW-0808">Transferase</keyword>
<dbReference type="Gene3D" id="3.40.50.620">
    <property type="entry name" value="HUPs"/>
    <property type="match status" value="1"/>
</dbReference>
<feature type="binding site" evidence="9">
    <location>
        <position position="33"/>
    </location>
    <ligand>
        <name>ATP</name>
        <dbReference type="ChEBI" id="CHEBI:30616"/>
    </ligand>
</feature>
<organism evidence="12 13">
    <name type="scientific">Candidatus Kaiserbacteria bacterium RIFCSPHIGHO2_01_FULL_48_10</name>
    <dbReference type="NCBI Taxonomy" id="1798476"/>
    <lineage>
        <taxon>Bacteria</taxon>
        <taxon>Candidatus Kaiseribacteriota</taxon>
    </lineage>
</organism>
<dbReference type="Pfam" id="PF03054">
    <property type="entry name" value="tRNA_Me_trans"/>
    <property type="match status" value="1"/>
</dbReference>
<comment type="caution">
    <text evidence="9">Lacks conserved residue(s) required for the propagation of feature annotation.</text>
</comment>
<dbReference type="NCBIfam" id="TIGR00420">
    <property type="entry name" value="trmU"/>
    <property type="match status" value="1"/>
</dbReference>
<dbReference type="EMBL" id="MFKP01000062">
    <property type="protein sequence ID" value="OGG42908.1"/>
    <property type="molecule type" value="Genomic_DNA"/>
</dbReference>
<dbReference type="Gene3D" id="2.40.30.10">
    <property type="entry name" value="Translation factors"/>
    <property type="match status" value="1"/>
</dbReference>
<dbReference type="EC" id="2.8.1.13" evidence="9"/>
<dbReference type="InterPro" id="IPR046884">
    <property type="entry name" value="MnmA-like_central"/>
</dbReference>
<comment type="catalytic activity">
    <reaction evidence="8 9">
        <text>S-sulfanyl-L-cysteinyl-[protein] + uridine(34) in tRNA + AH2 + ATP = 2-thiouridine(34) in tRNA + L-cysteinyl-[protein] + A + AMP + diphosphate + H(+)</text>
        <dbReference type="Rhea" id="RHEA:47032"/>
        <dbReference type="Rhea" id="RHEA-COMP:10131"/>
        <dbReference type="Rhea" id="RHEA-COMP:11726"/>
        <dbReference type="Rhea" id="RHEA-COMP:11727"/>
        <dbReference type="Rhea" id="RHEA-COMP:11728"/>
        <dbReference type="ChEBI" id="CHEBI:13193"/>
        <dbReference type="ChEBI" id="CHEBI:15378"/>
        <dbReference type="ChEBI" id="CHEBI:17499"/>
        <dbReference type="ChEBI" id="CHEBI:29950"/>
        <dbReference type="ChEBI" id="CHEBI:30616"/>
        <dbReference type="ChEBI" id="CHEBI:33019"/>
        <dbReference type="ChEBI" id="CHEBI:61963"/>
        <dbReference type="ChEBI" id="CHEBI:65315"/>
        <dbReference type="ChEBI" id="CHEBI:87170"/>
        <dbReference type="ChEBI" id="CHEBI:456215"/>
        <dbReference type="EC" id="2.8.1.13"/>
    </reaction>
</comment>
<feature type="region of interest" description="Interaction with tRNA" evidence="9">
    <location>
        <begin position="142"/>
        <end position="144"/>
    </location>
</feature>
<evidence type="ECO:0000313" key="12">
    <source>
        <dbReference type="EMBL" id="OGG42908.1"/>
    </source>
</evidence>
<name>A0A1F6C1F2_9BACT</name>
<dbReference type="InterPro" id="IPR023382">
    <property type="entry name" value="MnmA-like_central_sf"/>
</dbReference>
<evidence type="ECO:0000256" key="8">
    <source>
        <dbReference type="ARBA" id="ARBA00051542"/>
    </source>
</evidence>
<evidence type="ECO:0000259" key="11">
    <source>
        <dbReference type="Pfam" id="PF20259"/>
    </source>
</evidence>
<dbReference type="Pfam" id="PF20258">
    <property type="entry name" value="tRNA_Me_trans_C"/>
    <property type="match status" value="1"/>
</dbReference>
<proteinExistence type="inferred from homology"/>
<keyword evidence="3 9" id="KW-0819">tRNA processing</keyword>
<dbReference type="HAMAP" id="MF_00144">
    <property type="entry name" value="tRNA_thiouridyl_MnmA"/>
    <property type="match status" value="1"/>
</dbReference>
<reference evidence="12 13" key="1">
    <citation type="journal article" date="2016" name="Nat. Commun.">
        <title>Thousands of microbial genomes shed light on interconnected biogeochemical processes in an aquifer system.</title>
        <authorList>
            <person name="Anantharaman K."/>
            <person name="Brown C.T."/>
            <person name="Hug L.A."/>
            <person name="Sharon I."/>
            <person name="Castelle C.J."/>
            <person name="Probst A.J."/>
            <person name="Thomas B.C."/>
            <person name="Singh A."/>
            <person name="Wilkins M.J."/>
            <person name="Karaoz U."/>
            <person name="Brodie E.L."/>
            <person name="Williams K.H."/>
            <person name="Hubbard S.S."/>
            <person name="Banfield J.F."/>
        </authorList>
    </citation>
    <scope>NUCLEOTIDE SEQUENCE [LARGE SCALE GENOMIC DNA]</scope>
</reference>
<evidence type="ECO:0000256" key="2">
    <source>
        <dbReference type="ARBA" id="ARBA00022679"/>
    </source>
</evidence>
<comment type="similarity">
    <text evidence="9">Belongs to the MnmA/TRMU family.</text>
</comment>
<accession>A0A1F6C1F2</accession>
<dbReference type="Gene3D" id="2.30.30.280">
    <property type="entry name" value="Adenine nucleotide alpha hydrolases-like domains"/>
    <property type="match status" value="1"/>
</dbReference>
<comment type="function">
    <text evidence="9">Catalyzes the 2-thiolation of uridine at the wobble position (U34) of tRNA, leading to the formation of s(2)U34.</text>
</comment>
<dbReference type="Pfam" id="PF20259">
    <property type="entry name" value="tRNA_Me_trans_M"/>
    <property type="match status" value="1"/>
</dbReference>
<protein>
    <recommendedName>
        <fullName evidence="9">tRNA-specific 2-thiouridylase MnmA</fullName>
        <ecNumber evidence="9">2.8.1.13</ecNumber>
    </recommendedName>
</protein>
<keyword evidence="1 9" id="KW-0820">tRNA-binding</keyword>
<feature type="domain" description="tRNA-specific 2-thiouridylase MnmA-like central" evidence="11">
    <location>
        <begin position="201"/>
        <end position="261"/>
    </location>
</feature>
<evidence type="ECO:0000256" key="6">
    <source>
        <dbReference type="ARBA" id="ARBA00022884"/>
    </source>
</evidence>
<dbReference type="PANTHER" id="PTHR11933:SF5">
    <property type="entry name" value="MITOCHONDRIAL TRNA-SPECIFIC 2-THIOURIDYLASE 1"/>
    <property type="match status" value="1"/>
</dbReference>
<dbReference type="GO" id="GO:0002143">
    <property type="term" value="P:tRNA wobble position uridine thiolation"/>
    <property type="evidence" value="ECO:0007669"/>
    <property type="project" value="TreeGrafter"/>
</dbReference>
<evidence type="ECO:0000313" key="13">
    <source>
        <dbReference type="Proteomes" id="UP000178249"/>
    </source>
</evidence>
<dbReference type="GO" id="GO:0005524">
    <property type="term" value="F:ATP binding"/>
    <property type="evidence" value="ECO:0007669"/>
    <property type="project" value="UniProtKB-KW"/>
</dbReference>
<dbReference type="GO" id="GO:0000049">
    <property type="term" value="F:tRNA binding"/>
    <property type="evidence" value="ECO:0007669"/>
    <property type="project" value="UniProtKB-KW"/>
</dbReference>
<feature type="domain" description="tRNA-specific 2-thiouridylase MnmA-like C-terminal" evidence="10">
    <location>
        <begin position="271"/>
        <end position="340"/>
    </location>
</feature>
<dbReference type="Proteomes" id="UP000178249">
    <property type="component" value="Unassembled WGS sequence"/>
</dbReference>
<dbReference type="NCBIfam" id="NF001138">
    <property type="entry name" value="PRK00143.1"/>
    <property type="match status" value="1"/>
</dbReference>
<feature type="active site" description="Nucleophile" evidence="9">
    <location>
        <position position="96"/>
    </location>
</feature>